<dbReference type="FunFam" id="3.40.630.30:FF:000182">
    <property type="entry name" value="Putative acetyltransferase"/>
    <property type="match status" value="1"/>
</dbReference>
<dbReference type="EMBL" id="AP023354">
    <property type="protein sequence ID" value="BCJ28788.1"/>
    <property type="molecule type" value="Genomic_DNA"/>
</dbReference>
<name>A0A810L3R4_9ACTN</name>
<evidence type="ECO:0000259" key="1">
    <source>
        <dbReference type="PROSITE" id="PS51186"/>
    </source>
</evidence>
<dbReference type="PANTHER" id="PTHR43441:SF10">
    <property type="entry name" value="ACETYLTRANSFERASE"/>
    <property type="match status" value="1"/>
</dbReference>
<dbReference type="Pfam" id="PF13302">
    <property type="entry name" value="Acetyltransf_3"/>
    <property type="match status" value="1"/>
</dbReference>
<dbReference type="InterPro" id="IPR016181">
    <property type="entry name" value="Acyl_CoA_acyltransferase"/>
</dbReference>
<dbReference type="OrthoDB" id="5191051at2"/>
<evidence type="ECO:0000313" key="2">
    <source>
        <dbReference type="EMBL" id="BCJ28788.1"/>
    </source>
</evidence>
<dbReference type="GO" id="GO:0005737">
    <property type="term" value="C:cytoplasm"/>
    <property type="evidence" value="ECO:0007669"/>
    <property type="project" value="TreeGrafter"/>
</dbReference>
<dbReference type="PANTHER" id="PTHR43441">
    <property type="entry name" value="RIBOSOMAL-PROTEIN-SERINE ACETYLTRANSFERASE"/>
    <property type="match status" value="1"/>
</dbReference>
<dbReference type="Gene3D" id="3.40.630.30">
    <property type="match status" value="1"/>
</dbReference>
<dbReference type="AlphaFoldDB" id="A0A810L3R4"/>
<gene>
    <name evidence="2" type="ORF">Asera_28960</name>
</gene>
<accession>A0A810L3R4</accession>
<protein>
    <submittedName>
        <fullName evidence="2">N-acetyltransferase</fullName>
    </submittedName>
</protein>
<feature type="domain" description="N-acetyltransferase" evidence="1">
    <location>
        <begin position="10"/>
        <end position="171"/>
    </location>
</feature>
<dbReference type="RefSeq" id="WP_084132430.1">
    <property type="nucleotide sequence ID" value="NZ_AP023354.1"/>
</dbReference>
<dbReference type="SUPFAM" id="SSF55729">
    <property type="entry name" value="Acyl-CoA N-acyltransferases (Nat)"/>
    <property type="match status" value="1"/>
</dbReference>
<dbReference type="GO" id="GO:0008999">
    <property type="term" value="F:protein-N-terminal-alanine acetyltransferase activity"/>
    <property type="evidence" value="ECO:0007669"/>
    <property type="project" value="TreeGrafter"/>
</dbReference>
<proteinExistence type="predicted"/>
<organism evidence="2 3">
    <name type="scientific">Actinocatenispora sera</name>
    <dbReference type="NCBI Taxonomy" id="390989"/>
    <lineage>
        <taxon>Bacteria</taxon>
        <taxon>Bacillati</taxon>
        <taxon>Actinomycetota</taxon>
        <taxon>Actinomycetes</taxon>
        <taxon>Micromonosporales</taxon>
        <taxon>Micromonosporaceae</taxon>
        <taxon>Actinocatenispora</taxon>
    </lineage>
</organism>
<reference evidence="2" key="1">
    <citation type="submission" date="2020-08" db="EMBL/GenBank/DDBJ databases">
        <title>Whole genome shotgun sequence of Actinocatenispora sera NBRC 101916.</title>
        <authorList>
            <person name="Komaki H."/>
            <person name="Tamura T."/>
        </authorList>
    </citation>
    <scope>NUCLEOTIDE SEQUENCE</scope>
    <source>
        <strain evidence="2">NBRC 101916</strain>
    </source>
</reference>
<evidence type="ECO:0000313" key="3">
    <source>
        <dbReference type="Proteomes" id="UP000680750"/>
    </source>
</evidence>
<dbReference type="InterPro" id="IPR000182">
    <property type="entry name" value="GNAT_dom"/>
</dbReference>
<dbReference type="Proteomes" id="UP000680750">
    <property type="component" value="Chromosome"/>
</dbReference>
<dbReference type="GO" id="GO:1990189">
    <property type="term" value="F:protein N-terminal-serine acetyltransferase activity"/>
    <property type="evidence" value="ECO:0007669"/>
    <property type="project" value="TreeGrafter"/>
</dbReference>
<dbReference type="KEGG" id="aser:Asera_28960"/>
<keyword evidence="3" id="KW-1185">Reference proteome</keyword>
<dbReference type="InterPro" id="IPR051908">
    <property type="entry name" value="Ribosomal_N-acetyltransferase"/>
</dbReference>
<dbReference type="PROSITE" id="PS51186">
    <property type="entry name" value="GNAT"/>
    <property type="match status" value="1"/>
</dbReference>
<sequence length="212" mass="23664">MFERTLRDGASLRPLEPWHAEEFAAHLDRAREHIRPWVGPGFVTDDLDGARGTLRGYAERQAADGARLFGIWLDATLVGGVMFTAFDAALGCCEIGCWLEPGAEGRGLVTPACAVLLDWALGTRGLHRAEWRCRADNERSAAVARRLGMTLEGVRREFWPYAGTRYDKQVWAILAPDWTARAVQPPRGDARRPSRSVAPTATEPFEYQRRVC</sequence>